<organism evidence="4 5">
    <name type="scientific">Nocardia albiluteola</name>
    <dbReference type="NCBI Taxonomy" id="2842303"/>
    <lineage>
        <taxon>Bacteria</taxon>
        <taxon>Bacillati</taxon>
        <taxon>Actinomycetota</taxon>
        <taxon>Actinomycetes</taxon>
        <taxon>Mycobacteriales</taxon>
        <taxon>Nocardiaceae</taxon>
        <taxon>Nocardia</taxon>
    </lineage>
</organism>
<dbReference type="InterPro" id="IPR029063">
    <property type="entry name" value="SAM-dependent_MTases_sf"/>
</dbReference>
<gene>
    <name evidence="4" type="ORF">KO481_30715</name>
</gene>
<comment type="caution">
    <text evidence="4">The sequence shown here is derived from an EMBL/GenBank/DDBJ whole genome shotgun (WGS) entry which is preliminary data.</text>
</comment>
<dbReference type="InterPro" id="IPR041698">
    <property type="entry name" value="Methyltransf_25"/>
</dbReference>
<accession>A0ABS6B6D6</accession>
<reference evidence="4 5" key="1">
    <citation type="submission" date="2021-06" db="EMBL/GenBank/DDBJ databases">
        <title>Actinomycetes sequencing.</title>
        <authorList>
            <person name="Shan Q."/>
        </authorList>
    </citation>
    <scope>NUCLEOTIDE SEQUENCE [LARGE SCALE GENOMIC DNA]</scope>
    <source>
        <strain evidence="4 5">NEAU-G5</strain>
    </source>
</reference>
<sequence length="248" mass="27978">MSLTTTTADTWVRRWDHQQETYVPDRETVFAVIADAVAAHTQRPDPVVIDLACGPGSLGARILERLPRARVIGVDTDPVLLALGRSAHGLELLDRNLTDPQWLAALPISDPVDAIVSTTALHWLRTDQLAQLYTQTARLLRPGGILLNGDDIATRDTEIDLLDQVIRARHAERESVGDHEDWDEWWTAIKAEPELVDAVAERERRAWEHPENGNTTYELHLTLLRQAGFRTVSQLWQYGRRRIIAAIN</sequence>
<dbReference type="GO" id="GO:0032259">
    <property type="term" value="P:methylation"/>
    <property type="evidence" value="ECO:0007669"/>
    <property type="project" value="UniProtKB-KW"/>
</dbReference>
<dbReference type="PANTHER" id="PTHR43861:SF1">
    <property type="entry name" value="TRANS-ACONITATE 2-METHYLTRANSFERASE"/>
    <property type="match status" value="1"/>
</dbReference>
<name>A0ABS6B6D6_9NOCA</name>
<dbReference type="GO" id="GO:0008168">
    <property type="term" value="F:methyltransferase activity"/>
    <property type="evidence" value="ECO:0007669"/>
    <property type="project" value="UniProtKB-KW"/>
</dbReference>
<keyword evidence="1 4" id="KW-0489">Methyltransferase</keyword>
<evidence type="ECO:0000256" key="2">
    <source>
        <dbReference type="ARBA" id="ARBA00022679"/>
    </source>
</evidence>
<dbReference type="Proteomes" id="UP000733379">
    <property type="component" value="Unassembled WGS sequence"/>
</dbReference>
<evidence type="ECO:0000256" key="1">
    <source>
        <dbReference type="ARBA" id="ARBA00022603"/>
    </source>
</evidence>
<proteinExistence type="predicted"/>
<evidence type="ECO:0000313" key="5">
    <source>
        <dbReference type="Proteomes" id="UP000733379"/>
    </source>
</evidence>
<dbReference type="RefSeq" id="WP_215921953.1">
    <property type="nucleotide sequence ID" value="NZ_JAHKNI010000012.1"/>
</dbReference>
<dbReference type="Gene3D" id="3.40.50.150">
    <property type="entry name" value="Vaccinia Virus protein VP39"/>
    <property type="match status" value="1"/>
</dbReference>
<dbReference type="Pfam" id="PF13649">
    <property type="entry name" value="Methyltransf_25"/>
    <property type="match status" value="1"/>
</dbReference>
<keyword evidence="5" id="KW-1185">Reference proteome</keyword>
<protein>
    <submittedName>
        <fullName evidence="4">Class I SAM-dependent methyltransferase</fullName>
    </submittedName>
</protein>
<evidence type="ECO:0000313" key="4">
    <source>
        <dbReference type="EMBL" id="MBU3065883.1"/>
    </source>
</evidence>
<dbReference type="SUPFAM" id="SSF53335">
    <property type="entry name" value="S-adenosyl-L-methionine-dependent methyltransferases"/>
    <property type="match status" value="1"/>
</dbReference>
<evidence type="ECO:0000259" key="3">
    <source>
        <dbReference type="Pfam" id="PF13649"/>
    </source>
</evidence>
<dbReference type="CDD" id="cd02440">
    <property type="entry name" value="AdoMet_MTases"/>
    <property type="match status" value="1"/>
</dbReference>
<dbReference type="EMBL" id="JAHKNI010000012">
    <property type="protein sequence ID" value="MBU3065883.1"/>
    <property type="molecule type" value="Genomic_DNA"/>
</dbReference>
<keyword evidence="2" id="KW-0808">Transferase</keyword>
<dbReference type="PANTHER" id="PTHR43861">
    <property type="entry name" value="TRANS-ACONITATE 2-METHYLTRANSFERASE-RELATED"/>
    <property type="match status" value="1"/>
</dbReference>
<feature type="domain" description="Methyltransferase" evidence="3">
    <location>
        <begin position="48"/>
        <end position="144"/>
    </location>
</feature>